<comment type="similarity">
    <text evidence="1">Belongs to the ROK (NagC/XylR) family.</text>
</comment>
<name>A0A3S9QKL7_9ACTO</name>
<organism evidence="2 3">
    <name type="scientific">Trueperella pyogenes</name>
    <dbReference type="NCBI Taxonomy" id="1661"/>
    <lineage>
        <taxon>Bacteria</taxon>
        <taxon>Bacillati</taxon>
        <taxon>Actinomycetota</taxon>
        <taxon>Actinomycetes</taxon>
        <taxon>Actinomycetales</taxon>
        <taxon>Actinomycetaceae</taxon>
        <taxon>Trueperella</taxon>
    </lineage>
</organism>
<evidence type="ECO:0000256" key="1">
    <source>
        <dbReference type="ARBA" id="ARBA00006479"/>
    </source>
</evidence>
<dbReference type="Proteomes" id="UP000275951">
    <property type="component" value="Chromosome"/>
</dbReference>
<evidence type="ECO:0000313" key="2">
    <source>
        <dbReference type="EMBL" id="AZR06558.1"/>
    </source>
</evidence>
<accession>A0A3S9QKL7</accession>
<dbReference type="RefSeq" id="WP_108726703.1">
    <property type="nucleotide sequence ID" value="NZ_CP029001.1"/>
</dbReference>
<protein>
    <submittedName>
        <fullName evidence="2">ROK family protein</fullName>
    </submittedName>
</protein>
<dbReference type="EMBL" id="CP033905">
    <property type="protein sequence ID" value="AZR06558.1"/>
    <property type="molecule type" value="Genomic_DNA"/>
</dbReference>
<dbReference type="SUPFAM" id="SSF53067">
    <property type="entry name" value="Actin-like ATPase domain"/>
    <property type="match status" value="1"/>
</dbReference>
<dbReference type="InterPro" id="IPR000600">
    <property type="entry name" value="ROK"/>
</dbReference>
<reference evidence="2 3" key="1">
    <citation type="submission" date="2018-11" db="EMBL/GenBank/DDBJ databases">
        <title>Multidrug-resistant genes are associated with an 42-kb island TGI1 carrying a complex class 1 integron in a Trueperella pyogenes.</title>
        <authorList>
            <person name="Dong W."/>
        </authorList>
    </citation>
    <scope>NUCLEOTIDE SEQUENCE [LARGE SCALE GENOMIC DNA]</scope>
    <source>
        <strain evidence="2 3">TP4</strain>
    </source>
</reference>
<gene>
    <name evidence="2" type="ORF">EBQ10_04120</name>
</gene>
<evidence type="ECO:0000313" key="3">
    <source>
        <dbReference type="Proteomes" id="UP000275951"/>
    </source>
</evidence>
<proteinExistence type="inferred from homology"/>
<dbReference type="Gene3D" id="3.30.420.40">
    <property type="match status" value="2"/>
</dbReference>
<dbReference type="AlphaFoldDB" id="A0A3S9QKL7"/>
<sequence>MDATPNPITLAVDCGGGGIKSCILDASGSQCSDVVRTQVPYPFSPEDLLKLIEHQLAEMGSPHIDRTTLGMPGMIRHGVVVYTPHYIRRAGPHTRVLPNLEHAWTGQDMQGALEARFGVPALVLNDAEVAAADIVTGKGLELVLTLGTGLGSAFLDNGLLAPHLEISHATVRWGLTYDDILGEHERVRLGDAAWSRRVLKAIETLWPVFRWDTLYIGGGNASRVTDSVRARMPEVTWVANMAGMAGGVRAWAMVGR</sequence>
<dbReference type="Pfam" id="PF00480">
    <property type="entry name" value="ROK"/>
    <property type="match status" value="1"/>
</dbReference>
<dbReference type="InterPro" id="IPR043129">
    <property type="entry name" value="ATPase_NBD"/>
</dbReference>